<dbReference type="EnsemblPlants" id="LPERR11G00580.1">
    <property type="protein sequence ID" value="LPERR11G00580.1"/>
    <property type="gene ID" value="LPERR11G00580"/>
</dbReference>
<organism evidence="8 9">
    <name type="scientific">Leersia perrieri</name>
    <dbReference type="NCBI Taxonomy" id="77586"/>
    <lineage>
        <taxon>Eukaryota</taxon>
        <taxon>Viridiplantae</taxon>
        <taxon>Streptophyta</taxon>
        <taxon>Embryophyta</taxon>
        <taxon>Tracheophyta</taxon>
        <taxon>Spermatophyta</taxon>
        <taxon>Magnoliopsida</taxon>
        <taxon>Liliopsida</taxon>
        <taxon>Poales</taxon>
        <taxon>Poaceae</taxon>
        <taxon>BOP clade</taxon>
        <taxon>Oryzoideae</taxon>
        <taxon>Oryzeae</taxon>
        <taxon>Oryzinae</taxon>
        <taxon>Leersia</taxon>
    </lineage>
</organism>
<evidence type="ECO:0000256" key="6">
    <source>
        <dbReference type="SAM" id="MobiDB-lite"/>
    </source>
</evidence>
<keyword evidence="1" id="KW-0132">Cell division</keyword>
<keyword evidence="4" id="KW-0131">Cell cycle</keyword>
<evidence type="ECO:0000313" key="8">
    <source>
        <dbReference type="EnsemblPlants" id="LPERR11G00580.1"/>
    </source>
</evidence>
<name>A0A0D9XNA5_9ORYZ</name>
<dbReference type="AlphaFoldDB" id="A0A0D9XNA5"/>
<reference evidence="8" key="3">
    <citation type="submission" date="2015-04" db="UniProtKB">
        <authorList>
            <consortium name="EnsemblPlants"/>
        </authorList>
    </citation>
    <scope>IDENTIFICATION</scope>
</reference>
<reference evidence="9" key="2">
    <citation type="submission" date="2013-12" db="EMBL/GenBank/DDBJ databases">
        <authorList>
            <person name="Yu Y."/>
            <person name="Lee S."/>
            <person name="de Baynast K."/>
            <person name="Wissotski M."/>
            <person name="Liu L."/>
            <person name="Talag J."/>
            <person name="Goicoechea J."/>
            <person name="Angelova A."/>
            <person name="Jetty R."/>
            <person name="Kudrna D."/>
            <person name="Golser W."/>
            <person name="Rivera L."/>
            <person name="Zhang J."/>
            <person name="Wing R."/>
        </authorList>
    </citation>
    <scope>NUCLEOTIDE SEQUENCE</scope>
</reference>
<dbReference type="GO" id="GO:0005634">
    <property type="term" value="C:nucleus"/>
    <property type="evidence" value="ECO:0007669"/>
    <property type="project" value="UniProtKB-SubCell"/>
</dbReference>
<feature type="compositionally biased region" description="Low complexity" evidence="6">
    <location>
        <begin position="32"/>
        <end position="45"/>
    </location>
</feature>
<proteinExistence type="inferred from homology"/>
<evidence type="ECO:0000256" key="4">
    <source>
        <dbReference type="ARBA" id="ARBA00023306"/>
    </source>
</evidence>
<dbReference type="PANTHER" id="PTHR35740:SF1">
    <property type="entry name" value="OS12G0111700 PROTEIN"/>
    <property type="match status" value="1"/>
</dbReference>
<dbReference type="Gramene" id="LPERR11G00580.1">
    <property type="protein sequence ID" value="LPERR11G00580.1"/>
    <property type="gene ID" value="LPERR11G00580"/>
</dbReference>
<keyword evidence="2" id="KW-0498">Mitosis</keyword>
<feature type="compositionally biased region" description="Low complexity" evidence="6">
    <location>
        <begin position="52"/>
        <end position="79"/>
    </location>
</feature>
<dbReference type="GO" id="GO:0051301">
    <property type="term" value="P:cell division"/>
    <property type="evidence" value="ECO:0007669"/>
    <property type="project" value="UniProtKB-KW"/>
</dbReference>
<evidence type="ECO:0000256" key="5">
    <source>
        <dbReference type="ARBA" id="ARBA00093465"/>
    </source>
</evidence>
<evidence type="ECO:0000256" key="2">
    <source>
        <dbReference type="ARBA" id="ARBA00022776"/>
    </source>
</evidence>
<feature type="region of interest" description="Disordered" evidence="6">
    <location>
        <begin position="1"/>
        <end position="79"/>
    </location>
</feature>
<evidence type="ECO:0000313" key="9">
    <source>
        <dbReference type="Proteomes" id="UP000032180"/>
    </source>
</evidence>
<feature type="region of interest" description="Disordered" evidence="6">
    <location>
        <begin position="100"/>
        <end position="172"/>
    </location>
</feature>
<dbReference type="Pfam" id="PF25220">
    <property type="entry name" value="Sororin_C"/>
    <property type="match status" value="1"/>
</dbReference>
<feature type="domain" description="Sororin C-terminal region" evidence="7">
    <location>
        <begin position="176"/>
        <end position="199"/>
    </location>
</feature>
<evidence type="ECO:0000259" key="7">
    <source>
        <dbReference type="Pfam" id="PF25220"/>
    </source>
</evidence>
<sequence>MQIDATEPSATPPPPENKRRRGAALPILGDVTNLLPATPTNPTNTRRPRPLPSDTTASATAPPSATLTPISKPPSAAAISAQSATARSLVKSPISTVYTRSNRNTITTDKRKRKNPANNNTPFPHGTASCPLPTRTNRKTSVDQDTRPISSSAPCHQAKKKQNTRVNITSSGKSILPEDFVKKQRAYFQEIDAFELPEEEASETDLE</sequence>
<reference evidence="8 9" key="1">
    <citation type="submission" date="2012-08" db="EMBL/GenBank/DDBJ databases">
        <title>Oryza genome evolution.</title>
        <authorList>
            <person name="Wing R.A."/>
        </authorList>
    </citation>
    <scope>NUCLEOTIDE SEQUENCE</scope>
</reference>
<keyword evidence="9" id="KW-1185">Reference proteome</keyword>
<dbReference type="eggNOG" id="ENOG502S8BI">
    <property type="taxonomic scope" value="Eukaryota"/>
</dbReference>
<evidence type="ECO:0000256" key="3">
    <source>
        <dbReference type="ARBA" id="ARBA00023242"/>
    </source>
</evidence>
<dbReference type="Proteomes" id="UP000032180">
    <property type="component" value="Chromosome 11"/>
</dbReference>
<protein>
    <recommendedName>
        <fullName evidence="7">Sororin C-terminal region domain-containing protein</fullName>
    </recommendedName>
</protein>
<comment type="similarity">
    <text evidence="5">Belongs to the sororin family.</text>
</comment>
<keyword evidence="3" id="KW-0539">Nucleus</keyword>
<dbReference type="InterPro" id="IPR057337">
    <property type="entry name" value="Sororin_C"/>
</dbReference>
<evidence type="ECO:0000256" key="1">
    <source>
        <dbReference type="ARBA" id="ARBA00022618"/>
    </source>
</evidence>
<accession>A0A0D9XNA5</accession>
<dbReference type="HOGENOM" id="CLU_088744_0_0_1"/>
<dbReference type="PANTHER" id="PTHR35740">
    <property type="entry name" value="OS12G0111700 PROTEIN"/>
    <property type="match status" value="1"/>
</dbReference>